<reference evidence="1" key="1">
    <citation type="submission" date="2018-11" db="EMBL/GenBank/DDBJ databases">
        <authorList>
            <person name="Alioto T."/>
            <person name="Alioto T."/>
        </authorList>
    </citation>
    <scope>NUCLEOTIDE SEQUENCE</scope>
</reference>
<keyword evidence="2" id="KW-1185">Reference proteome</keyword>
<accession>A0A8B6HMB5</accession>
<protein>
    <submittedName>
        <fullName evidence="1">Uncharacterized protein</fullName>
    </submittedName>
</protein>
<evidence type="ECO:0000313" key="1">
    <source>
        <dbReference type="EMBL" id="VDI80952.1"/>
    </source>
</evidence>
<name>A0A8B6HMB5_MYTGA</name>
<gene>
    <name evidence="1" type="ORF">MGAL_10B094012</name>
</gene>
<evidence type="ECO:0000313" key="2">
    <source>
        <dbReference type="Proteomes" id="UP000596742"/>
    </source>
</evidence>
<dbReference type="OrthoDB" id="10422408at2759"/>
<sequence length="156" mass="17350">MSLKNEGTKFSAQVIDVNKLSTNIKLMLDKAEIDCSNRNIINHSGKVSYVTALYNSGFDDSAVKSRSDHRSNAVEIYKRQSIEMSRNISDALQPPLPAVSDDKENIPTISNVSCSRPTDQKAQSNNDENELIIHVLKSAKRLKVVSFDGKVMSFDM</sequence>
<dbReference type="AlphaFoldDB" id="A0A8B6HMB5"/>
<comment type="caution">
    <text evidence="1">The sequence shown here is derived from an EMBL/GenBank/DDBJ whole genome shotgun (WGS) entry which is preliminary data.</text>
</comment>
<proteinExistence type="predicted"/>
<dbReference type="Proteomes" id="UP000596742">
    <property type="component" value="Unassembled WGS sequence"/>
</dbReference>
<dbReference type="EMBL" id="UYJE01010213">
    <property type="protein sequence ID" value="VDI80952.1"/>
    <property type="molecule type" value="Genomic_DNA"/>
</dbReference>
<organism evidence="1 2">
    <name type="scientific">Mytilus galloprovincialis</name>
    <name type="common">Mediterranean mussel</name>
    <dbReference type="NCBI Taxonomy" id="29158"/>
    <lineage>
        <taxon>Eukaryota</taxon>
        <taxon>Metazoa</taxon>
        <taxon>Spiralia</taxon>
        <taxon>Lophotrochozoa</taxon>
        <taxon>Mollusca</taxon>
        <taxon>Bivalvia</taxon>
        <taxon>Autobranchia</taxon>
        <taxon>Pteriomorphia</taxon>
        <taxon>Mytilida</taxon>
        <taxon>Mytiloidea</taxon>
        <taxon>Mytilidae</taxon>
        <taxon>Mytilinae</taxon>
        <taxon>Mytilus</taxon>
    </lineage>
</organism>